<keyword evidence="3" id="KW-1185">Reference proteome</keyword>
<sequence>MDIDRAHTANARSLTPTSHETSPAETGEWAGSFESAHHLPPDNITTPHAVTTRALTLRTAHAPVTDFPSLMRAIPEETRNGMRTALASVCARHIEYENVTSEEPVLQMYWKEFTDAVRRCEAYWATVQKEYFPQWAMFFVICGFANTYLGSNHKQTMARIYEKGGGYAFSEAAYDGERIAGWSTQK</sequence>
<evidence type="ECO:0000256" key="1">
    <source>
        <dbReference type="SAM" id="MobiDB-lite"/>
    </source>
</evidence>
<name>A0ABY6VR23_9BURK</name>
<feature type="region of interest" description="Disordered" evidence="1">
    <location>
        <begin position="1"/>
        <end position="27"/>
    </location>
</feature>
<protein>
    <submittedName>
        <fullName evidence="2">Uncharacterized protein</fullName>
    </submittedName>
</protein>
<dbReference type="Proteomes" id="UP000366065">
    <property type="component" value="Unassembled WGS sequence"/>
</dbReference>
<dbReference type="EMBL" id="CABPRV010000001">
    <property type="protein sequence ID" value="VVD70194.1"/>
    <property type="molecule type" value="Genomic_DNA"/>
</dbReference>
<comment type="caution">
    <text evidence="2">The sequence shown here is derived from an EMBL/GenBank/DDBJ whole genome shotgun (WGS) entry which is preliminary data.</text>
</comment>
<evidence type="ECO:0000313" key="2">
    <source>
        <dbReference type="EMBL" id="VVD70194.1"/>
    </source>
</evidence>
<organism evidence="2 3">
    <name type="scientific">Pandoraea capi</name>
    <dbReference type="NCBI Taxonomy" id="2508286"/>
    <lineage>
        <taxon>Bacteria</taxon>
        <taxon>Pseudomonadati</taxon>
        <taxon>Pseudomonadota</taxon>
        <taxon>Betaproteobacteria</taxon>
        <taxon>Burkholderiales</taxon>
        <taxon>Burkholderiaceae</taxon>
        <taxon>Pandoraea</taxon>
    </lineage>
</organism>
<feature type="compositionally biased region" description="Polar residues" evidence="1">
    <location>
        <begin position="10"/>
        <end position="24"/>
    </location>
</feature>
<proteinExistence type="predicted"/>
<dbReference type="RefSeq" id="WP_150719867.1">
    <property type="nucleotide sequence ID" value="NZ_CABPRV010000001.1"/>
</dbReference>
<accession>A0ABY6VR23</accession>
<evidence type="ECO:0000313" key="3">
    <source>
        <dbReference type="Proteomes" id="UP000366065"/>
    </source>
</evidence>
<gene>
    <name evidence="2" type="ORF">PCA20602_00584</name>
</gene>
<reference evidence="2 3" key="1">
    <citation type="submission" date="2019-08" db="EMBL/GenBank/DDBJ databases">
        <authorList>
            <person name="Peeters C."/>
        </authorList>
    </citation>
    <scope>NUCLEOTIDE SEQUENCE [LARGE SCALE GENOMIC DNA]</scope>
    <source>
        <strain evidence="2 3">LMG 20602</strain>
    </source>
</reference>